<dbReference type="InParanoid" id="A0A7M7N3N4"/>
<dbReference type="EnsemblMetazoa" id="XM_030974786">
    <property type="protein sequence ID" value="XP_030830646"/>
    <property type="gene ID" value="LOC100893013"/>
</dbReference>
<evidence type="ECO:0000256" key="7">
    <source>
        <dbReference type="SAM" id="Phobius"/>
    </source>
</evidence>
<dbReference type="CTD" id="90407"/>
<evidence type="ECO:0000313" key="10">
    <source>
        <dbReference type="Proteomes" id="UP000007110"/>
    </source>
</evidence>
<dbReference type="Proteomes" id="UP000007110">
    <property type="component" value="Unassembled WGS sequence"/>
</dbReference>
<dbReference type="PANTHER" id="PTHR43220">
    <property type="match status" value="1"/>
</dbReference>
<evidence type="ECO:0000256" key="2">
    <source>
        <dbReference type="ARBA" id="ARBA00022692"/>
    </source>
</evidence>
<dbReference type="Pfam" id="PF09335">
    <property type="entry name" value="VTT_dom"/>
    <property type="match status" value="1"/>
</dbReference>
<keyword evidence="5 7" id="KW-0472">Membrane</keyword>
<feature type="domain" description="VTT" evidence="8">
    <location>
        <begin position="49"/>
        <end position="169"/>
    </location>
</feature>
<reference evidence="9" key="2">
    <citation type="submission" date="2021-01" db="UniProtKB">
        <authorList>
            <consortium name="EnsemblMetazoa"/>
        </authorList>
    </citation>
    <scope>IDENTIFICATION</scope>
</reference>
<proteinExistence type="inferred from homology"/>
<dbReference type="FunCoup" id="A0A7M7N3N4">
    <property type="interactions" value="25"/>
</dbReference>
<comment type="similarity">
    <text evidence="6">Belongs to the TMEM41 family.</text>
</comment>
<evidence type="ECO:0000256" key="5">
    <source>
        <dbReference type="ARBA" id="ARBA00023136"/>
    </source>
</evidence>
<evidence type="ECO:0000256" key="6">
    <source>
        <dbReference type="ARBA" id="ARBA00025797"/>
    </source>
</evidence>
<dbReference type="InterPro" id="IPR032816">
    <property type="entry name" value="VTT_dom"/>
</dbReference>
<evidence type="ECO:0000259" key="8">
    <source>
        <dbReference type="Pfam" id="PF09335"/>
    </source>
</evidence>
<name>A0A7M7N3N4_STRPU</name>
<reference evidence="10" key="1">
    <citation type="submission" date="2015-02" db="EMBL/GenBank/DDBJ databases">
        <title>Genome sequencing for Strongylocentrotus purpuratus.</title>
        <authorList>
            <person name="Murali S."/>
            <person name="Liu Y."/>
            <person name="Vee V."/>
            <person name="English A."/>
            <person name="Wang M."/>
            <person name="Skinner E."/>
            <person name="Han Y."/>
            <person name="Muzny D.M."/>
            <person name="Worley K.C."/>
            <person name="Gibbs R.A."/>
        </authorList>
    </citation>
    <scope>NUCLEOTIDE SEQUENCE</scope>
</reference>
<comment type="subcellular location">
    <subcellularLocation>
        <location evidence="1">Membrane</location>
        <topology evidence="1">Multi-pass membrane protein</topology>
    </subcellularLocation>
</comment>
<keyword evidence="3" id="KW-0732">Signal</keyword>
<feature type="transmembrane region" description="Helical" evidence="7">
    <location>
        <begin position="116"/>
        <end position="134"/>
    </location>
</feature>
<dbReference type="OMA" id="DNRDCLF"/>
<feature type="transmembrane region" description="Helical" evidence="7">
    <location>
        <begin position="67"/>
        <end position="95"/>
    </location>
</feature>
<accession>A0A7M7N3N4</accession>
<keyword evidence="2 7" id="KW-0812">Transmembrane</keyword>
<feature type="transmembrane region" description="Helical" evidence="7">
    <location>
        <begin position="186"/>
        <end position="203"/>
    </location>
</feature>
<feature type="transmembrane region" description="Helical" evidence="7">
    <location>
        <begin position="146"/>
        <end position="165"/>
    </location>
</feature>
<dbReference type="KEGG" id="spu:100893013"/>
<evidence type="ECO:0000256" key="1">
    <source>
        <dbReference type="ARBA" id="ARBA00004141"/>
    </source>
</evidence>
<protein>
    <recommendedName>
        <fullName evidence="8">VTT domain-containing protein</fullName>
    </recommendedName>
</protein>
<sequence>MNSSELSFPSNLEQLRSVVDILQEYKSDNFGYILLLFCSAYLYKQTFAIPGSVFMNLLGGALFGPWLAFPMCCVLSAFGATLCYLLSHFFGRALIMKYAANRVKPLQKMVQDNLESLFFFLLFLRLFPMSPNWFLNMASPILDVPIIQFFFSVLIGLMPYNFICVQTGSLLSEITSVRDVLTTGTMLKLATMAVVALVPGIVFRKQKKKMVKET</sequence>
<keyword evidence="4 7" id="KW-1133">Transmembrane helix</keyword>
<dbReference type="InterPro" id="IPR045014">
    <property type="entry name" value="TM41A/B"/>
</dbReference>
<dbReference type="AlphaFoldDB" id="A0A7M7N3N4"/>
<dbReference type="RefSeq" id="XP_030830646.1">
    <property type="nucleotide sequence ID" value="XM_030974786.1"/>
</dbReference>
<dbReference type="GeneID" id="100893013"/>
<evidence type="ECO:0000313" key="9">
    <source>
        <dbReference type="EnsemblMetazoa" id="XP_030830646"/>
    </source>
</evidence>
<organism evidence="9 10">
    <name type="scientific">Strongylocentrotus purpuratus</name>
    <name type="common">Purple sea urchin</name>
    <dbReference type="NCBI Taxonomy" id="7668"/>
    <lineage>
        <taxon>Eukaryota</taxon>
        <taxon>Metazoa</taxon>
        <taxon>Echinodermata</taxon>
        <taxon>Eleutherozoa</taxon>
        <taxon>Echinozoa</taxon>
        <taxon>Echinoidea</taxon>
        <taxon>Euechinoidea</taxon>
        <taxon>Echinacea</taxon>
        <taxon>Camarodonta</taxon>
        <taxon>Echinidea</taxon>
        <taxon>Strongylocentrotidae</taxon>
        <taxon>Strongylocentrotus</taxon>
    </lineage>
</organism>
<dbReference type="GO" id="GO:0016020">
    <property type="term" value="C:membrane"/>
    <property type="evidence" value="ECO:0007669"/>
    <property type="project" value="UniProtKB-SubCell"/>
</dbReference>
<dbReference type="OrthoDB" id="3364966at2759"/>
<dbReference type="PANTHER" id="PTHR43220:SF21">
    <property type="entry name" value="TRANSMEMBRANE PROTEIN 41A"/>
    <property type="match status" value="1"/>
</dbReference>
<evidence type="ECO:0000256" key="3">
    <source>
        <dbReference type="ARBA" id="ARBA00022729"/>
    </source>
</evidence>
<keyword evidence="10" id="KW-1185">Reference proteome</keyword>
<evidence type="ECO:0000256" key="4">
    <source>
        <dbReference type="ARBA" id="ARBA00022989"/>
    </source>
</evidence>